<dbReference type="RefSeq" id="WP_076097078.1">
    <property type="nucleotide sequence ID" value="NZ_MTHD01000006.1"/>
</dbReference>
<proteinExistence type="predicted"/>
<feature type="domain" description="DUF7931" evidence="1">
    <location>
        <begin position="12"/>
        <end position="149"/>
    </location>
</feature>
<evidence type="ECO:0000313" key="2">
    <source>
        <dbReference type="EMBL" id="OMG52156.1"/>
    </source>
</evidence>
<protein>
    <recommendedName>
        <fullName evidence="1">DUF7931 domain-containing protein</fullName>
    </recommendedName>
</protein>
<dbReference type="Pfam" id="PF25559">
    <property type="entry name" value="DUF7931"/>
    <property type="match status" value="1"/>
</dbReference>
<dbReference type="STRING" id="418702.BJN45_16050"/>
<dbReference type="InterPro" id="IPR057691">
    <property type="entry name" value="DUF7931"/>
</dbReference>
<evidence type="ECO:0000259" key="1">
    <source>
        <dbReference type="Pfam" id="PF25559"/>
    </source>
</evidence>
<dbReference type="AlphaFoldDB" id="A0A1R1I053"/>
<dbReference type="Proteomes" id="UP000187526">
    <property type="component" value="Unassembled WGS sequence"/>
</dbReference>
<keyword evidence="3" id="KW-1185">Reference proteome</keyword>
<name>A0A1R1I053_9RHOO</name>
<reference evidence="2 3" key="1">
    <citation type="submission" date="2016-10" db="EMBL/GenBank/DDBJ databases">
        <title>Alkaliphiles isolated from bioreactors.</title>
        <authorList>
            <person name="Salah Z."/>
            <person name="Rout S.P."/>
            <person name="Humphreys P.N."/>
        </authorList>
    </citation>
    <scope>NUCLEOTIDE SEQUENCE [LARGE SCALE GENOMIC DNA]</scope>
    <source>
        <strain evidence="2 3">ZS02</strain>
    </source>
</reference>
<dbReference type="EMBL" id="MTHD01000006">
    <property type="protein sequence ID" value="OMG52156.1"/>
    <property type="molecule type" value="Genomic_DNA"/>
</dbReference>
<organism evidence="2 3">
    <name type="scientific">Azonexus hydrophilus</name>
    <dbReference type="NCBI Taxonomy" id="418702"/>
    <lineage>
        <taxon>Bacteria</taxon>
        <taxon>Pseudomonadati</taxon>
        <taxon>Pseudomonadota</taxon>
        <taxon>Betaproteobacteria</taxon>
        <taxon>Rhodocyclales</taxon>
        <taxon>Azonexaceae</taxon>
        <taxon>Azonexus</taxon>
    </lineage>
</organism>
<evidence type="ECO:0000313" key="3">
    <source>
        <dbReference type="Proteomes" id="UP000187526"/>
    </source>
</evidence>
<comment type="caution">
    <text evidence="2">The sequence shown here is derived from an EMBL/GenBank/DDBJ whole genome shotgun (WGS) entry which is preliminary data.</text>
</comment>
<gene>
    <name evidence="2" type="ORF">BJN45_16050</name>
</gene>
<sequence>MARALIDSWNDYLSAADRLLAMATRSLVIHDEDLSALRLDAPERLAHLARVLAGHSDHPLRITLREARHYQISSPRLQQLLNTWAHRAEIRQTPPALARLRDNFLIVDGTNALIRLEKTLPRSILLIDESVAVAPYLLRFEEIWGESRKNLLQTPLGL</sequence>
<dbReference type="OrthoDB" id="9179759at2"/>
<accession>A0A1R1I053</accession>